<dbReference type="InterPro" id="IPR036691">
    <property type="entry name" value="Endo/exonu/phosph_ase_sf"/>
</dbReference>
<organism evidence="5 6">
    <name type="scientific">Xanthomarina gelatinilytica</name>
    <dbReference type="NCBI Taxonomy" id="1137281"/>
    <lineage>
        <taxon>Bacteria</taxon>
        <taxon>Pseudomonadati</taxon>
        <taxon>Bacteroidota</taxon>
        <taxon>Flavobacteriia</taxon>
        <taxon>Flavobacteriales</taxon>
        <taxon>Flavobacteriaceae</taxon>
        <taxon>Xanthomarina</taxon>
    </lineage>
</organism>
<dbReference type="CDD" id="cd10283">
    <property type="entry name" value="MnuA_DNase1-like"/>
    <property type="match status" value="1"/>
</dbReference>
<sequence length="311" mass="36153">MRDSFPNIFFLFIFVGLISCTSNSKRASIKKIDANISIVKENYILSNQESDKSLISDSKSIKLVSWNIQDLGQTKNNEEIAFMADVLRDFDIVAIQEVVAKHPAGAQKVAQLVDELNRKGAKWDYRISDPTKSPSVYMSERYAFLWKTHKIDLIGRAYLDKELETHIHREPYIAQFKLKKTNQFFYIVNFHSRKHDDNPELEIKFFKDYSKRFHSNNIIIAGDFNLNERHSVWSDLYQQGFNPALKDSKTTLKWKCLKNNYLNHAIDNIYYSKNIAFVNSGVLDYIATCENLAAARKISDHLPVFLEFNMN</sequence>
<feature type="domain" description="Endonuclease/exonuclease/phosphatase" evidence="4">
    <location>
        <begin position="64"/>
        <end position="301"/>
    </location>
</feature>
<dbReference type="RefSeq" id="WP_007648770.1">
    <property type="nucleotide sequence ID" value="NZ_ANLA01000008.1"/>
</dbReference>
<dbReference type="GO" id="GO:0006308">
    <property type="term" value="P:DNA catabolic process"/>
    <property type="evidence" value="ECO:0007669"/>
    <property type="project" value="InterPro"/>
</dbReference>
<dbReference type="InterPro" id="IPR016202">
    <property type="entry name" value="DNase_I"/>
</dbReference>
<dbReference type="InterPro" id="IPR005135">
    <property type="entry name" value="Endo/exonuclease/phosphatase"/>
</dbReference>
<keyword evidence="6" id="KW-1185">Reference proteome</keyword>
<dbReference type="eggNOG" id="COG3021">
    <property type="taxonomic scope" value="Bacteria"/>
</dbReference>
<dbReference type="PANTHER" id="PTHR11371">
    <property type="entry name" value="DEOXYRIBONUCLEASE"/>
    <property type="match status" value="1"/>
</dbReference>
<protein>
    <submittedName>
        <fullName evidence="5">Endonuclease/exonuclease/phosphatase</fullName>
    </submittedName>
</protein>
<gene>
    <name evidence="5" type="ORF">D778_02657</name>
</gene>
<dbReference type="GO" id="GO:0004519">
    <property type="term" value="F:endonuclease activity"/>
    <property type="evidence" value="ECO:0007669"/>
    <property type="project" value="UniProtKB-KW"/>
</dbReference>
<dbReference type="EMBL" id="ANLA01000008">
    <property type="protein sequence ID" value="EMQ95355.1"/>
    <property type="molecule type" value="Genomic_DNA"/>
</dbReference>
<comment type="caution">
    <text evidence="5">The sequence shown here is derived from an EMBL/GenBank/DDBJ whole genome shotgun (WGS) entry which is preliminary data.</text>
</comment>
<evidence type="ECO:0000313" key="6">
    <source>
        <dbReference type="Proteomes" id="UP000012024"/>
    </source>
</evidence>
<dbReference type="SMART" id="SM00476">
    <property type="entry name" value="DNaseIc"/>
    <property type="match status" value="1"/>
</dbReference>
<keyword evidence="5" id="KW-0269">Exonuclease</keyword>
<keyword evidence="2" id="KW-0540">Nuclease</keyword>
<dbReference type="OrthoDB" id="5500612at2"/>
<dbReference type="Proteomes" id="UP000012024">
    <property type="component" value="Unassembled WGS sequence"/>
</dbReference>
<dbReference type="AlphaFoldDB" id="M7MKE5"/>
<dbReference type="GeneID" id="98641145"/>
<keyword evidence="3" id="KW-0378">Hydrolase</keyword>
<dbReference type="SUPFAM" id="SSF56219">
    <property type="entry name" value="DNase I-like"/>
    <property type="match status" value="1"/>
</dbReference>
<reference evidence="5 6" key="1">
    <citation type="submission" date="2012-12" db="EMBL/GenBank/DDBJ databases">
        <title>Genome assembly of Formosa sp. AK20.</title>
        <authorList>
            <person name="Kumar R."/>
            <person name="Khatri I."/>
            <person name="Vaidya B."/>
            <person name="Subramanian S."/>
            <person name="Pinnaka A."/>
        </authorList>
    </citation>
    <scope>NUCLEOTIDE SEQUENCE [LARGE SCALE GENOMIC DNA]</scope>
    <source>
        <strain evidence="5 6">AK20</strain>
    </source>
</reference>
<accession>M7MKE5</accession>
<evidence type="ECO:0000313" key="5">
    <source>
        <dbReference type="EMBL" id="EMQ95355.1"/>
    </source>
</evidence>
<evidence type="ECO:0000259" key="4">
    <source>
        <dbReference type="Pfam" id="PF03372"/>
    </source>
</evidence>
<dbReference type="Gene3D" id="3.60.10.10">
    <property type="entry name" value="Endonuclease/exonuclease/phosphatase"/>
    <property type="match status" value="1"/>
</dbReference>
<dbReference type="Pfam" id="PF03372">
    <property type="entry name" value="Exo_endo_phos"/>
    <property type="match status" value="1"/>
</dbReference>
<dbReference type="PATRIC" id="fig|1137281.3.peg.1246"/>
<evidence type="ECO:0000256" key="3">
    <source>
        <dbReference type="ARBA" id="ARBA00022801"/>
    </source>
</evidence>
<dbReference type="GO" id="GO:0004536">
    <property type="term" value="F:DNA nuclease activity"/>
    <property type="evidence" value="ECO:0007669"/>
    <property type="project" value="InterPro"/>
</dbReference>
<evidence type="ECO:0000256" key="1">
    <source>
        <dbReference type="ARBA" id="ARBA00007359"/>
    </source>
</evidence>
<name>M7MKE5_9FLAO</name>
<keyword evidence="5" id="KW-0255">Endonuclease</keyword>
<evidence type="ECO:0000256" key="2">
    <source>
        <dbReference type="ARBA" id="ARBA00022722"/>
    </source>
</evidence>
<comment type="similarity">
    <text evidence="1">Belongs to the DNase I family.</text>
</comment>
<dbReference type="PROSITE" id="PS51257">
    <property type="entry name" value="PROKAR_LIPOPROTEIN"/>
    <property type="match status" value="1"/>
</dbReference>
<dbReference type="PANTHER" id="PTHR11371:SF31">
    <property type="entry name" value="EXTRACELLULAR NUCLEASE"/>
    <property type="match status" value="1"/>
</dbReference>
<proteinExistence type="inferred from homology"/>
<dbReference type="GO" id="GO:0004527">
    <property type="term" value="F:exonuclease activity"/>
    <property type="evidence" value="ECO:0007669"/>
    <property type="project" value="UniProtKB-KW"/>
</dbReference>